<dbReference type="SUPFAM" id="SSF63829">
    <property type="entry name" value="Calcium-dependent phosphotriesterase"/>
    <property type="match status" value="1"/>
</dbReference>
<comment type="caution">
    <text evidence="1">The sequence shown here is derived from an EMBL/GenBank/DDBJ whole genome shotgun (WGS) entry which is preliminary data.</text>
</comment>
<dbReference type="InterPro" id="IPR011110">
    <property type="entry name" value="Reg_prop"/>
</dbReference>
<organism evidence="1">
    <name type="scientific">marine sediment metagenome</name>
    <dbReference type="NCBI Taxonomy" id="412755"/>
    <lineage>
        <taxon>unclassified sequences</taxon>
        <taxon>metagenomes</taxon>
        <taxon>ecological metagenomes</taxon>
    </lineage>
</organism>
<sequence>MRYIETLTYLTIILLLASCDRDKPGASNEMPPLYPAPQTVALNIEEGYIINPVSGDSIQPIVNSFGDTVITGIPIPIKGKVILPASVSQPKRIPAGKPKVVPTNLNVHKIPEALTIIPVNKDSLKTFTPGVDTSSFVLVNSTGDTVPTGVPIPVVGKVVPCLQPQPVKALPPHMKDNTTINMKYLDVEQGMNSSYVSSIREDSYGNFWFGTYGGGVSMYNGETFTHFTEKEGLSNNRVTSILEDSHGNLWFGTYGGVSMYNGETFTHFTEKQGLSNNIVWSILEDSQGNFWFGTDGGGVSMYNGETFTHYTEKEGLS</sequence>
<name>A0A0F9C361_9ZZZZ</name>
<dbReference type="InterPro" id="IPR015943">
    <property type="entry name" value="WD40/YVTN_repeat-like_dom_sf"/>
</dbReference>
<accession>A0A0F9C361</accession>
<dbReference type="Pfam" id="PF07494">
    <property type="entry name" value="Reg_prop"/>
    <property type="match status" value="3"/>
</dbReference>
<feature type="non-terminal residue" evidence="1">
    <location>
        <position position="317"/>
    </location>
</feature>
<evidence type="ECO:0000313" key="1">
    <source>
        <dbReference type="EMBL" id="KKL28655.1"/>
    </source>
</evidence>
<reference evidence="1" key="1">
    <citation type="journal article" date="2015" name="Nature">
        <title>Complex archaea that bridge the gap between prokaryotes and eukaryotes.</title>
        <authorList>
            <person name="Spang A."/>
            <person name="Saw J.H."/>
            <person name="Jorgensen S.L."/>
            <person name="Zaremba-Niedzwiedzka K."/>
            <person name="Martijn J."/>
            <person name="Lind A.E."/>
            <person name="van Eijk R."/>
            <person name="Schleper C."/>
            <person name="Guy L."/>
            <person name="Ettema T.J."/>
        </authorList>
    </citation>
    <scope>NUCLEOTIDE SEQUENCE</scope>
</reference>
<dbReference type="AlphaFoldDB" id="A0A0F9C361"/>
<proteinExistence type="predicted"/>
<dbReference type="PROSITE" id="PS51257">
    <property type="entry name" value="PROKAR_LIPOPROTEIN"/>
    <property type="match status" value="1"/>
</dbReference>
<gene>
    <name evidence="1" type="ORF">LCGC14_2372960</name>
</gene>
<evidence type="ECO:0008006" key="2">
    <source>
        <dbReference type="Google" id="ProtNLM"/>
    </source>
</evidence>
<dbReference type="Gene3D" id="2.130.10.10">
    <property type="entry name" value="YVTN repeat-like/Quinoprotein amine dehydrogenase"/>
    <property type="match status" value="2"/>
</dbReference>
<protein>
    <recommendedName>
        <fullName evidence="2">Two component regulator propeller</fullName>
    </recommendedName>
</protein>
<dbReference type="EMBL" id="LAZR01035019">
    <property type="protein sequence ID" value="KKL28655.1"/>
    <property type="molecule type" value="Genomic_DNA"/>
</dbReference>